<dbReference type="OrthoDB" id="6479909at2759"/>
<accession>A0A8I6SRH4</accession>
<dbReference type="InterPro" id="IPR058698">
    <property type="entry name" value="CUB_metazoa"/>
</dbReference>
<dbReference type="Proteomes" id="UP000494040">
    <property type="component" value="Unassembled WGS sequence"/>
</dbReference>
<dbReference type="Pfam" id="PF26080">
    <property type="entry name" value="CUB_animal"/>
    <property type="match status" value="1"/>
</dbReference>
<evidence type="ECO:0000259" key="2">
    <source>
        <dbReference type="Pfam" id="PF26080"/>
    </source>
</evidence>
<dbReference type="Gene3D" id="2.60.120.290">
    <property type="entry name" value="Spermadhesin, CUB domain"/>
    <property type="match status" value="1"/>
</dbReference>
<dbReference type="PANTHER" id="PTHR33236">
    <property type="entry name" value="INTRAFLAGELLAR TRANSPORT PROTEIN 122 FAMILY PROTEIN-RELATED"/>
    <property type="match status" value="1"/>
</dbReference>
<dbReference type="InterPro" id="IPR035914">
    <property type="entry name" value="Sperma_CUB_dom_sf"/>
</dbReference>
<feature type="region of interest" description="Disordered" evidence="1">
    <location>
        <begin position="61"/>
        <end position="87"/>
    </location>
</feature>
<keyword evidence="4" id="KW-1185">Reference proteome</keyword>
<feature type="domain" description="CUB" evidence="2">
    <location>
        <begin position="217"/>
        <end position="364"/>
    </location>
</feature>
<sequence length="367" mass="40266">MYILLLVSFAYAEDLIPGQEDSVQVTRVRHENGTVARTVIIPKVSDGWVSNNFVFVSDSSGTRPPTIDKPVRRRKKKKKPAETNSSQIIDYKDPKLETECGGRGQINGAIFKGGSQEGACSFSIEKLPCAKQIRFDFINLELDPPLDGTCMNERLLINGQNRNSIVPVICGTNTGQHVYADVDEVPGPVMITVISPIKKEFRIKVSQICDGHVLAAPKNCLQYFTEPAGMFESFNYAPPPSTTTYLNNLNYAICIKKGLASCSIVYNNVAEGGEEYVFEINNLDIDGSLTVPPGQAGAEVFNCPDDYISVASVRLCGQKLNDATSQLDFTQNFPVTDKSSGPFIVTFVTNGMTAGRGFRIRYSQEQC</sequence>
<dbReference type="OMA" id="CIRREMG"/>
<name>A0A8I6SRH4_CIMLE</name>
<reference evidence="3" key="1">
    <citation type="submission" date="2022-01" db="UniProtKB">
        <authorList>
            <consortium name="EnsemblMetazoa"/>
        </authorList>
    </citation>
    <scope>IDENTIFICATION</scope>
</reference>
<evidence type="ECO:0000313" key="3">
    <source>
        <dbReference type="EnsemblMetazoa" id="XP_024086035.1"/>
    </source>
</evidence>
<dbReference type="GeneID" id="106665905"/>
<dbReference type="EnsemblMetazoa" id="XM_024230267.1">
    <property type="protein sequence ID" value="XP_024086035.1"/>
    <property type="gene ID" value="LOC106665905"/>
</dbReference>
<proteinExistence type="predicted"/>
<dbReference type="RefSeq" id="XP_024086035.1">
    <property type="nucleotide sequence ID" value="XM_024230267.1"/>
</dbReference>
<dbReference type="AlphaFoldDB" id="A0A8I6SRH4"/>
<organism evidence="3 4">
    <name type="scientific">Cimex lectularius</name>
    <name type="common">Bed bug</name>
    <name type="synonym">Acanthia lectularia</name>
    <dbReference type="NCBI Taxonomy" id="79782"/>
    <lineage>
        <taxon>Eukaryota</taxon>
        <taxon>Metazoa</taxon>
        <taxon>Ecdysozoa</taxon>
        <taxon>Arthropoda</taxon>
        <taxon>Hexapoda</taxon>
        <taxon>Insecta</taxon>
        <taxon>Pterygota</taxon>
        <taxon>Neoptera</taxon>
        <taxon>Paraneoptera</taxon>
        <taxon>Hemiptera</taxon>
        <taxon>Heteroptera</taxon>
        <taxon>Panheteroptera</taxon>
        <taxon>Cimicomorpha</taxon>
        <taxon>Cimicidae</taxon>
        <taxon>Cimex</taxon>
    </lineage>
</organism>
<dbReference type="KEGG" id="clec:106665905"/>
<protein>
    <recommendedName>
        <fullName evidence="2">CUB domain-containing protein</fullName>
    </recommendedName>
</protein>
<evidence type="ECO:0000256" key="1">
    <source>
        <dbReference type="SAM" id="MobiDB-lite"/>
    </source>
</evidence>
<evidence type="ECO:0000313" key="4">
    <source>
        <dbReference type="Proteomes" id="UP000494040"/>
    </source>
</evidence>
<dbReference type="PANTHER" id="PTHR33236:SF11">
    <property type="entry name" value="CUB DOMAIN-CONTAINING PROTEIN"/>
    <property type="match status" value="1"/>
</dbReference>